<protein>
    <submittedName>
        <fullName evidence="2">Putative DNA-binding protein with PD1-like motif</fullName>
    </submittedName>
</protein>
<name>A0A7W8B2L3_STRST</name>
<evidence type="ECO:0000259" key="1">
    <source>
        <dbReference type="PROSITE" id="PS51742"/>
    </source>
</evidence>
<organism evidence="2 3">
    <name type="scientific">Streptomyces spectabilis</name>
    <dbReference type="NCBI Taxonomy" id="68270"/>
    <lineage>
        <taxon>Bacteria</taxon>
        <taxon>Bacillati</taxon>
        <taxon>Actinomycetota</taxon>
        <taxon>Actinomycetes</taxon>
        <taxon>Kitasatosporales</taxon>
        <taxon>Streptomycetaceae</taxon>
        <taxon>Streptomyces</taxon>
    </lineage>
</organism>
<dbReference type="SUPFAM" id="SSF117856">
    <property type="entry name" value="AF0104/ALDC/Ptd012-like"/>
    <property type="match status" value="1"/>
</dbReference>
<keyword evidence="3" id="KW-1185">Reference proteome</keyword>
<gene>
    <name evidence="2" type="ORF">FHS40_008328</name>
</gene>
<dbReference type="RefSeq" id="WP_184926203.1">
    <property type="nucleotide sequence ID" value="NZ_BMSQ01000027.1"/>
</dbReference>
<evidence type="ECO:0000313" key="3">
    <source>
        <dbReference type="Proteomes" id="UP000549009"/>
    </source>
</evidence>
<dbReference type="AlphaFoldDB" id="A0A7W8B2L3"/>
<dbReference type="Proteomes" id="UP000549009">
    <property type="component" value="Unassembled WGS sequence"/>
</dbReference>
<accession>A0A7W8B2L3</accession>
<dbReference type="InterPro" id="IPR005175">
    <property type="entry name" value="PPC_dom"/>
</dbReference>
<dbReference type="EMBL" id="JACHJD010000024">
    <property type="protein sequence ID" value="MBB5109200.1"/>
    <property type="molecule type" value="Genomic_DNA"/>
</dbReference>
<comment type="caution">
    <text evidence="2">The sequence shown here is derived from an EMBL/GenBank/DDBJ whole genome shotgun (WGS) entry which is preliminary data.</text>
</comment>
<sequence>MRSYELTTGRTFAVNFDHGDDFFPTLAAFCRQNDVRHGYIPMFIAGFAEAEIVGACEELEDPNAPVWSKVHVTGVEAMGCGTLAYDAQTDSVSPHIHTTLGEKARSANGYTSHLLNARVQFLVEMLVVEVAAPVMTRPKNPNLYDVPLLTFGA</sequence>
<reference evidence="2 3" key="1">
    <citation type="submission" date="2020-08" db="EMBL/GenBank/DDBJ databases">
        <title>Genomic Encyclopedia of Type Strains, Phase III (KMG-III): the genomes of soil and plant-associated and newly described type strains.</title>
        <authorList>
            <person name="Whitman W."/>
        </authorList>
    </citation>
    <scope>NUCLEOTIDE SEQUENCE [LARGE SCALE GENOMIC DNA]</scope>
    <source>
        <strain evidence="2 3">CECT 3146</strain>
    </source>
</reference>
<dbReference type="GO" id="GO:0003677">
    <property type="term" value="F:DNA binding"/>
    <property type="evidence" value="ECO:0007669"/>
    <property type="project" value="UniProtKB-KW"/>
</dbReference>
<dbReference type="Pfam" id="PF03479">
    <property type="entry name" value="PCC"/>
    <property type="match status" value="1"/>
</dbReference>
<feature type="domain" description="PPC" evidence="1">
    <location>
        <begin position="6"/>
        <end position="152"/>
    </location>
</feature>
<keyword evidence="2" id="KW-0238">DNA-binding</keyword>
<dbReference type="Gene3D" id="3.30.1330.80">
    <property type="entry name" value="Hypothetical protein, similar to alpha- acetolactate decarboxylase, domain 2"/>
    <property type="match status" value="1"/>
</dbReference>
<dbReference type="PROSITE" id="PS51742">
    <property type="entry name" value="PPC"/>
    <property type="match status" value="1"/>
</dbReference>
<evidence type="ECO:0000313" key="2">
    <source>
        <dbReference type="EMBL" id="MBB5109200.1"/>
    </source>
</evidence>
<proteinExistence type="predicted"/>